<proteinExistence type="predicted"/>
<dbReference type="PANTHER" id="PTHR43280:SF2">
    <property type="entry name" value="HTH-TYPE TRANSCRIPTIONAL REGULATOR EXSA"/>
    <property type="match status" value="1"/>
</dbReference>
<dbReference type="GO" id="GO:0043565">
    <property type="term" value="F:sequence-specific DNA binding"/>
    <property type="evidence" value="ECO:0007669"/>
    <property type="project" value="InterPro"/>
</dbReference>
<feature type="domain" description="Response regulatory" evidence="6">
    <location>
        <begin position="2"/>
        <end position="120"/>
    </location>
</feature>
<dbReference type="Gene3D" id="1.10.10.60">
    <property type="entry name" value="Homeodomain-like"/>
    <property type="match status" value="2"/>
</dbReference>
<dbReference type="Proteomes" id="UP000078454">
    <property type="component" value="Unassembled WGS sequence"/>
</dbReference>
<accession>A0A198AHB1</accession>
<keyword evidence="8" id="KW-1185">Reference proteome</keyword>
<feature type="modified residue" description="4-aspartylphosphate" evidence="4">
    <location>
        <position position="55"/>
    </location>
</feature>
<dbReference type="PRINTS" id="PR00032">
    <property type="entry name" value="HTHARAC"/>
</dbReference>
<evidence type="ECO:0000256" key="1">
    <source>
        <dbReference type="ARBA" id="ARBA00023015"/>
    </source>
</evidence>
<sequence length="246" mass="28731">MNILLVEDEQKIRQGLKKIIEDVITSKLRITEASNGREALDWLKTQDQVDLIITDIRMSEMNGIELIKRAKESHPSLFFVVISGYDEFVYAREALRYGVTDYLLKPIERVELAQVLQKISLQLYMTTQPTSETTTTPLTDDTDRLLIRRVRELVNEYLNQDISLQFLAERVYLNPKYLSYTFKRETGQNLSDFVTEVRMEKARKLLRETTLKVSEIAMMCGIANHKYFASLFKQNTGWTPSEFRDQ</sequence>
<dbReference type="Gene3D" id="3.40.50.2300">
    <property type="match status" value="1"/>
</dbReference>
<gene>
    <name evidence="7" type="ORF">A8708_17840</name>
</gene>
<dbReference type="InterPro" id="IPR018062">
    <property type="entry name" value="HTH_AraC-typ_CS"/>
</dbReference>
<dbReference type="AlphaFoldDB" id="A0A198AHB1"/>
<evidence type="ECO:0000256" key="3">
    <source>
        <dbReference type="ARBA" id="ARBA00023163"/>
    </source>
</evidence>
<dbReference type="Pfam" id="PF00072">
    <property type="entry name" value="Response_reg"/>
    <property type="match status" value="1"/>
</dbReference>
<dbReference type="PROSITE" id="PS01124">
    <property type="entry name" value="HTH_ARAC_FAMILY_2"/>
    <property type="match status" value="1"/>
</dbReference>
<dbReference type="InterPro" id="IPR001789">
    <property type="entry name" value="Sig_transdc_resp-reg_receiver"/>
</dbReference>
<dbReference type="SUPFAM" id="SSF52172">
    <property type="entry name" value="CheY-like"/>
    <property type="match status" value="1"/>
</dbReference>
<evidence type="ECO:0000259" key="5">
    <source>
        <dbReference type="PROSITE" id="PS01124"/>
    </source>
</evidence>
<name>A0A198AHB1_9BACL</name>
<dbReference type="RefSeq" id="WP_068663070.1">
    <property type="nucleotide sequence ID" value="NZ_LYPB01000050.1"/>
</dbReference>
<protein>
    <recommendedName>
        <fullName evidence="9">DNA-binding response regulator</fullName>
    </recommendedName>
</protein>
<dbReference type="PANTHER" id="PTHR43280">
    <property type="entry name" value="ARAC-FAMILY TRANSCRIPTIONAL REGULATOR"/>
    <property type="match status" value="1"/>
</dbReference>
<evidence type="ECO:0000259" key="6">
    <source>
        <dbReference type="PROSITE" id="PS50110"/>
    </source>
</evidence>
<evidence type="ECO:0000256" key="2">
    <source>
        <dbReference type="ARBA" id="ARBA00023125"/>
    </source>
</evidence>
<dbReference type="STRING" id="1850517.A8708_17840"/>
<dbReference type="InterPro" id="IPR020449">
    <property type="entry name" value="Tscrpt_reg_AraC-type_HTH"/>
</dbReference>
<dbReference type="PROSITE" id="PS00041">
    <property type="entry name" value="HTH_ARAC_FAMILY_1"/>
    <property type="match status" value="1"/>
</dbReference>
<evidence type="ECO:0000313" key="7">
    <source>
        <dbReference type="EMBL" id="OAS20441.1"/>
    </source>
</evidence>
<dbReference type="InterPro" id="IPR009057">
    <property type="entry name" value="Homeodomain-like_sf"/>
</dbReference>
<evidence type="ECO:0008006" key="9">
    <source>
        <dbReference type="Google" id="ProtNLM"/>
    </source>
</evidence>
<reference evidence="7 8" key="1">
    <citation type="submission" date="2016-05" db="EMBL/GenBank/DDBJ databases">
        <title>Paenibacillus sp. 1ZS3-15 nov., isolated from the rhizosphere soil.</title>
        <authorList>
            <person name="Zhang X.X."/>
            <person name="Zhang J."/>
        </authorList>
    </citation>
    <scope>NUCLEOTIDE SEQUENCE [LARGE SCALE GENOMIC DNA]</scope>
    <source>
        <strain evidence="7 8">1ZS3-15</strain>
    </source>
</reference>
<dbReference type="Pfam" id="PF12833">
    <property type="entry name" value="HTH_18"/>
    <property type="match status" value="1"/>
</dbReference>
<evidence type="ECO:0000313" key="8">
    <source>
        <dbReference type="Proteomes" id="UP000078454"/>
    </source>
</evidence>
<keyword evidence="4" id="KW-0597">Phosphoprotein</keyword>
<dbReference type="EMBL" id="LYPB01000050">
    <property type="protein sequence ID" value="OAS20441.1"/>
    <property type="molecule type" value="Genomic_DNA"/>
</dbReference>
<dbReference type="SMART" id="SM00448">
    <property type="entry name" value="REC"/>
    <property type="match status" value="1"/>
</dbReference>
<keyword evidence="1" id="KW-0805">Transcription regulation</keyword>
<dbReference type="GO" id="GO:0000160">
    <property type="term" value="P:phosphorelay signal transduction system"/>
    <property type="evidence" value="ECO:0007669"/>
    <property type="project" value="InterPro"/>
</dbReference>
<dbReference type="GO" id="GO:0003700">
    <property type="term" value="F:DNA-binding transcription factor activity"/>
    <property type="evidence" value="ECO:0007669"/>
    <property type="project" value="InterPro"/>
</dbReference>
<keyword evidence="2" id="KW-0238">DNA-binding</keyword>
<dbReference type="SMART" id="SM00342">
    <property type="entry name" value="HTH_ARAC"/>
    <property type="match status" value="1"/>
</dbReference>
<keyword evidence="3" id="KW-0804">Transcription</keyword>
<dbReference type="PROSITE" id="PS50110">
    <property type="entry name" value="RESPONSE_REGULATORY"/>
    <property type="match status" value="1"/>
</dbReference>
<dbReference type="SUPFAM" id="SSF46689">
    <property type="entry name" value="Homeodomain-like"/>
    <property type="match status" value="2"/>
</dbReference>
<organism evidence="7 8">
    <name type="scientific">Paenibacillus oryzisoli</name>
    <dbReference type="NCBI Taxonomy" id="1850517"/>
    <lineage>
        <taxon>Bacteria</taxon>
        <taxon>Bacillati</taxon>
        <taxon>Bacillota</taxon>
        <taxon>Bacilli</taxon>
        <taxon>Bacillales</taxon>
        <taxon>Paenibacillaceae</taxon>
        <taxon>Paenibacillus</taxon>
    </lineage>
</organism>
<evidence type="ECO:0000256" key="4">
    <source>
        <dbReference type="PROSITE-ProRule" id="PRU00169"/>
    </source>
</evidence>
<dbReference type="InterPro" id="IPR018060">
    <property type="entry name" value="HTH_AraC"/>
</dbReference>
<dbReference type="InterPro" id="IPR011006">
    <property type="entry name" value="CheY-like_superfamily"/>
</dbReference>
<feature type="domain" description="HTH araC/xylS-type" evidence="5">
    <location>
        <begin position="148"/>
        <end position="246"/>
    </location>
</feature>
<dbReference type="CDD" id="cd17536">
    <property type="entry name" value="REC_YesN-like"/>
    <property type="match status" value="1"/>
</dbReference>
<comment type="caution">
    <text evidence="7">The sequence shown here is derived from an EMBL/GenBank/DDBJ whole genome shotgun (WGS) entry which is preliminary data.</text>
</comment>